<proteinExistence type="predicted"/>
<keyword evidence="1" id="KW-0175">Coiled coil</keyword>
<organism evidence="2 3">
    <name type="scientific">Parabacteroides gordonii MS-1 = DSM 23371</name>
    <dbReference type="NCBI Taxonomy" id="1203610"/>
    <lineage>
        <taxon>Bacteria</taxon>
        <taxon>Pseudomonadati</taxon>
        <taxon>Bacteroidota</taxon>
        <taxon>Bacteroidia</taxon>
        <taxon>Bacteroidales</taxon>
        <taxon>Tannerellaceae</taxon>
        <taxon>Parabacteroides</taxon>
    </lineage>
</organism>
<dbReference type="AlphaFoldDB" id="A0A0F5IKN6"/>
<keyword evidence="3" id="KW-1185">Reference proteome</keyword>
<feature type="coiled-coil region" evidence="1">
    <location>
        <begin position="345"/>
        <end position="372"/>
    </location>
</feature>
<evidence type="ECO:0000313" key="3">
    <source>
        <dbReference type="Proteomes" id="UP000033035"/>
    </source>
</evidence>
<dbReference type="EMBL" id="AQHW01000030">
    <property type="protein sequence ID" value="KKB46043.1"/>
    <property type="molecule type" value="Genomic_DNA"/>
</dbReference>
<dbReference type="Proteomes" id="UP000033035">
    <property type="component" value="Unassembled WGS sequence"/>
</dbReference>
<sequence>MQTVNIKICAEEWLIDALKRERYKNIPSNVILDKTLPGLGATYTELHSNRNSIIIEPNVPVILDKAKDNLKWLAVWENCKSRDIEKYLQKPYKEKKLLCTPEGFSKIKKAANKVGVNIYEDYFCLMDECEKFIQDVDYRKRITQPVNDFFRFKNKAMVSATPLAMRHPELEFQNFRLVKFIPDFDYKVDLNLIITNNYDKIVREQFEQYHNSECVCIFLNSTTGINRIINTLGIDGETKVFCSQKSVAKLNDCGFSNVNENMSYPFAKYNFFTCRFYSAVDILLPVKPDILLLTNLDEANYTMIDPLTEAIQIQGRFRNIFEDGYRFNSFTHITTVDENIEPMDEETIKTVLEQHEETYNSLKQREEQAINKFVKQAISRDKNAVKYAELLDEEGNVNYFSVDNFYNEERVKRYYQSVELLIQAYNDAQLFNVNYISRIEAFNQKDLLFLRQSKKEIDKRRMIVSLLNDLDKAKQENPTLDDTSIMELINEQEDAELMIRAYRKLGKQRLDEIGYTKSSIAKAIKQYDESYCFSLPVVSTIRTEFDPILNISISKGIIRDKLQVIYNKFDIGISVKLNTIEKYYNATPTNSTQPPRYTLKQFRPEVVQNWMLPIIEQKQ</sequence>
<evidence type="ECO:0008006" key="4">
    <source>
        <dbReference type="Google" id="ProtNLM"/>
    </source>
</evidence>
<dbReference type="HOGENOM" id="CLU_019296_0_0_10"/>
<reference evidence="2 3" key="1">
    <citation type="submission" date="2013-04" db="EMBL/GenBank/DDBJ databases">
        <title>The Genome Sequence of Parabacteroides gordonii DSM 23371.</title>
        <authorList>
            <consortium name="The Broad Institute Genomics Platform"/>
            <person name="Earl A."/>
            <person name="Ward D."/>
            <person name="Feldgarden M."/>
            <person name="Gevers D."/>
            <person name="Martens E."/>
            <person name="Sakamoto M."/>
            <person name="Benno Y."/>
            <person name="Suzuki N."/>
            <person name="Matsunaga N."/>
            <person name="Koshihara K."/>
            <person name="Seki M."/>
            <person name="Komiya H."/>
            <person name="Walker B."/>
            <person name="Young S."/>
            <person name="Zeng Q."/>
            <person name="Gargeya S."/>
            <person name="Fitzgerald M."/>
            <person name="Haas B."/>
            <person name="Abouelleil A."/>
            <person name="Allen A.W."/>
            <person name="Alvarado L."/>
            <person name="Arachchi H.M."/>
            <person name="Berlin A.M."/>
            <person name="Chapman S.B."/>
            <person name="Gainer-Dewar J."/>
            <person name="Goldberg J."/>
            <person name="Griggs A."/>
            <person name="Gujja S."/>
            <person name="Hansen M."/>
            <person name="Howarth C."/>
            <person name="Imamovic A."/>
            <person name="Ireland A."/>
            <person name="Larimer J."/>
            <person name="McCowan C."/>
            <person name="Murphy C."/>
            <person name="Pearson M."/>
            <person name="Poon T.W."/>
            <person name="Priest M."/>
            <person name="Roberts A."/>
            <person name="Saif S."/>
            <person name="Shea T."/>
            <person name="Sisk P."/>
            <person name="Sykes S."/>
            <person name="Wortman J."/>
            <person name="Nusbaum C."/>
            <person name="Birren B."/>
        </authorList>
    </citation>
    <scope>NUCLEOTIDE SEQUENCE [LARGE SCALE GENOMIC DNA]</scope>
    <source>
        <strain evidence="2 3">MS-1</strain>
    </source>
</reference>
<name>A0A0F5IKN6_9BACT</name>
<dbReference type="RefSeq" id="WP_028727431.1">
    <property type="nucleotide sequence ID" value="NZ_KQ033922.1"/>
</dbReference>
<gene>
    <name evidence="2" type="ORF">HMPREF1536_05276</name>
</gene>
<evidence type="ECO:0000313" key="2">
    <source>
        <dbReference type="EMBL" id="KKB46043.1"/>
    </source>
</evidence>
<accession>A0A0F5IKN6</accession>
<protein>
    <recommendedName>
        <fullName evidence="4">Helicase ATP-binding domain-containing protein</fullName>
    </recommendedName>
</protein>
<evidence type="ECO:0000256" key="1">
    <source>
        <dbReference type="SAM" id="Coils"/>
    </source>
</evidence>
<comment type="caution">
    <text evidence="2">The sequence shown here is derived from an EMBL/GenBank/DDBJ whole genome shotgun (WGS) entry which is preliminary data.</text>
</comment>
<dbReference type="PATRIC" id="fig|1203610.3.peg.5390"/>